<accession>A0A2I1HKC5</accession>
<dbReference type="Proteomes" id="UP000234323">
    <property type="component" value="Unassembled WGS sequence"/>
</dbReference>
<name>A0A2I1HKC5_9GLOM</name>
<dbReference type="VEuPathDB" id="FungiDB:RhiirA1_480531"/>
<feature type="region of interest" description="Disordered" evidence="1">
    <location>
        <begin position="1"/>
        <end position="49"/>
    </location>
</feature>
<feature type="compositionally biased region" description="Basic and acidic residues" evidence="1">
    <location>
        <begin position="1"/>
        <end position="14"/>
    </location>
</feature>
<dbReference type="AlphaFoldDB" id="A0A2I1HKC5"/>
<proteinExistence type="predicted"/>
<evidence type="ECO:0000256" key="1">
    <source>
        <dbReference type="SAM" id="MobiDB-lite"/>
    </source>
</evidence>
<dbReference type="VEuPathDB" id="FungiDB:RhiirFUN_000645"/>
<evidence type="ECO:0000313" key="3">
    <source>
        <dbReference type="Proteomes" id="UP000234323"/>
    </source>
</evidence>
<evidence type="ECO:0000313" key="2">
    <source>
        <dbReference type="EMBL" id="PKY59329.1"/>
    </source>
</evidence>
<feature type="compositionally biased region" description="Basic and acidic residues" evidence="1">
    <location>
        <begin position="23"/>
        <end position="48"/>
    </location>
</feature>
<protein>
    <submittedName>
        <fullName evidence="2">Uncharacterized protein</fullName>
    </submittedName>
</protein>
<gene>
    <name evidence="2" type="ORF">RhiirA4_481978</name>
</gene>
<reference evidence="2 3" key="1">
    <citation type="submission" date="2015-10" db="EMBL/GenBank/DDBJ databases">
        <title>Genome analyses suggest a sexual origin of heterokaryosis in a supposedly ancient asexual fungus.</title>
        <authorList>
            <person name="Ropars J."/>
            <person name="Sedzielewska K."/>
            <person name="Noel J."/>
            <person name="Charron P."/>
            <person name="Farinelli L."/>
            <person name="Marton T."/>
            <person name="Kruger M."/>
            <person name="Pelin A."/>
            <person name="Brachmann A."/>
            <person name="Corradi N."/>
        </authorList>
    </citation>
    <scope>NUCLEOTIDE SEQUENCE [LARGE SCALE GENOMIC DNA]</scope>
    <source>
        <strain evidence="2 3">A4</strain>
    </source>
</reference>
<comment type="caution">
    <text evidence="2">The sequence shown here is derived from an EMBL/GenBank/DDBJ whole genome shotgun (WGS) entry which is preliminary data.</text>
</comment>
<organism evidence="2 3">
    <name type="scientific">Rhizophagus irregularis</name>
    <dbReference type="NCBI Taxonomy" id="588596"/>
    <lineage>
        <taxon>Eukaryota</taxon>
        <taxon>Fungi</taxon>
        <taxon>Fungi incertae sedis</taxon>
        <taxon>Mucoromycota</taxon>
        <taxon>Glomeromycotina</taxon>
        <taxon>Glomeromycetes</taxon>
        <taxon>Glomerales</taxon>
        <taxon>Glomeraceae</taxon>
        <taxon>Rhizophagus</taxon>
    </lineage>
</organism>
<sequence>MSQKDPQDTSELTKHLRRLSRHFRADETSQKDPQDASELTKHLRRNDPRLQYGIDPSALIFGLGFGSVMELLASS</sequence>
<dbReference type="EMBL" id="LLXI01003495">
    <property type="protein sequence ID" value="PKY59329.1"/>
    <property type="molecule type" value="Genomic_DNA"/>
</dbReference>
<keyword evidence="3" id="KW-1185">Reference proteome</keyword>